<feature type="transmembrane region" description="Helical" evidence="12">
    <location>
        <begin position="148"/>
        <end position="180"/>
    </location>
</feature>
<proteinExistence type="inferred from homology"/>
<evidence type="ECO:0000313" key="15">
    <source>
        <dbReference type="Proteomes" id="UP001152320"/>
    </source>
</evidence>
<dbReference type="AlphaFoldDB" id="A0A9Q1BX57"/>
<organism evidence="14 15">
    <name type="scientific">Holothuria leucospilota</name>
    <name type="common">Black long sea cucumber</name>
    <name type="synonym">Mertensiothuria leucospilota</name>
    <dbReference type="NCBI Taxonomy" id="206669"/>
    <lineage>
        <taxon>Eukaryota</taxon>
        <taxon>Metazoa</taxon>
        <taxon>Echinodermata</taxon>
        <taxon>Eleutherozoa</taxon>
        <taxon>Echinozoa</taxon>
        <taxon>Holothuroidea</taxon>
        <taxon>Aspidochirotacea</taxon>
        <taxon>Aspidochirotida</taxon>
        <taxon>Holothuriidae</taxon>
        <taxon>Holothuria</taxon>
    </lineage>
</organism>
<dbReference type="InterPro" id="IPR051163">
    <property type="entry name" value="Sodium:Solute_Symporter_SSF"/>
</dbReference>
<dbReference type="Pfam" id="PF00474">
    <property type="entry name" value="SSF"/>
    <property type="match status" value="1"/>
</dbReference>
<accession>A0A9Q1BX57</accession>
<dbReference type="Gene3D" id="1.20.1730.10">
    <property type="entry name" value="Sodium/glucose cotransporter"/>
    <property type="match status" value="1"/>
</dbReference>
<sequence length="257" mass="28015">MATCILVLVTGSSQVGGVDEAWKINKNAGRLDIFTFPFDVTERMTFLSIVIGGAVNRLPMWAVSQTAVQRFLAAKSLRDAEISVWLNVPMLTLVIGVCCLEGLVMYAFYYGRSCHMSVVADTPHGNILQILIYFVNEQFGHIPGYRGLFLSCLVAASLSTISSGLNAMASVALVDILGTYRAMRDKDYLKSRKNDKRDTTISRGFTILFGAISVGLAFITMKLGTIVSMFNSVFGAAGGPLVATFLLGIFWRRANEP</sequence>
<name>A0A9Q1BX57_HOLLE</name>
<keyword evidence="4" id="KW-1003">Cell membrane</keyword>
<keyword evidence="5 12" id="KW-0812">Transmembrane</keyword>
<evidence type="ECO:0000313" key="14">
    <source>
        <dbReference type="EMBL" id="KAJ8034161.1"/>
    </source>
</evidence>
<dbReference type="OrthoDB" id="6132759at2759"/>
<feature type="chain" id="PRO_5040107665" evidence="13">
    <location>
        <begin position="18"/>
        <end position="257"/>
    </location>
</feature>
<evidence type="ECO:0000256" key="6">
    <source>
        <dbReference type="ARBA" id="ARBA00022989"/>
    </source>
</evidence>
<evidence type="ECO:0000256" key="10">
    <source>
        <dbReference type="ARBA" id="ARBA00023201"/>
    </source>
</evidence>
<evidence type="ECO:0000256" key="3">
    <source>
        <dbReference type="ARBA" id="ARBA00022448"/>
    </source>
</evidence>
<comment type="caution">
    <text evidence="14">The sequence shown here is derived from an EMBL/GenBank/DDBJ whole genome shotgun (WGS) entry which is preliminary data.</text>
</comment>
<dbReference type="PROSITE" id="PS50283">
    <property type="entry name" value="NA_SOLUT_SYMP_3"/>
    <property type="match status" value="1"/>
</dbReference>
<reference evidence="14" key="1">
    <citation type="submission" date="2021-10" db="EMBL/GenBank/DDBJ databases">
        <title>Tropical sea cucumber genome reveals ecological adaptation and Cuvierian tubules defense mechanism.</title>
        <authorList>
            <person name="Chen T."/>
        </authorList>
    </citation>
    <scope>NUCLEOTIDE SEQUENCE</scope>
    <source>
        <strain evidence="14">Nanhai2018</strain>
        <tissue evidence="14">Muscle</tissue>
    </source>
</reference>
<dbReference type="GO" id="GO:0006814">
    <property type="term" value="P:sodium ion transport"/>
    <property type="evidence" value="ECO:0007669"/>
    <property type="project" value="UniProtKB-KW"/>
</dbReference>
<evidence type="ECO:0000256" key="7">
    <source>
        <dbReference type="ARBA" id="ARBA00023053"/>
    </source>
</evidence>
<keyword evidence="10" id="KW-0739">Sodium transport</keyword>
<dbReference type="InterPro" id="IPR001734">
    <property type="entry name" value="Na/solute_symporter"/>
</dbReference>
<dbReference type="GO" id="GO:0015293">
    <property type="term" value="F:symporter activity"/>
    <property type="evidence" value="ECO:0007669"/>
    <property type="project" value="TreeGrafter"/>
</dbReference>
<dbReference type="EMBL" id="JAIZAY010000010">
    <property type="protein sequence ID" value="KAJ8034161.1"/>
    <property type="molecule type" value="Genomic_DNA"/>
</dbReference>
<evidence type="ECO:0000256" key="1">
    <source>
        <dbReference type="ARBA" id="ARBA00004651"/>
    </source>
</evidence>
<feature type="transmembrane region" description="Helical" evidence="12">
    <location>
        <begin position="84"/>
        <end position="109"/>
    </location>
</feature>
<evidence type="ECO:0000256" key="2">
    <source>
        <dbReference type="ARBA" id="ARBA00006434"/>
    </source>
</evidence>
<evidence type="ECO:0000256" key="13">
    <source>
        <dbReference type="SAM" id="SignalP"/>
    </source>
</evidence>
<dbReference type="PANTHER" id="PTHR42985:SF28">
    <property type="entry name" value="SODIUM-DEPENDENT MULTIVITAMIN TRANSPORTER"/>
    <property type="match status" value="1"/>
</dbReference>
<keyword evidence="9 12" id="KW-0472">Membrane</keyword>
<keyword evidence="13" id="KW-0732">Signal</keyword>
<keyword evidence="3" id="KW-0813">Transport</keyword>
<protein>
    <submittedName>
        <fullName evidence="14">Sodium-dependent multivitamin transporter</fullName>
    </submittedName>
</protein>
<gene>
    <name evidence="14" type="ORF">HOLleu_20885</name>
</gene>
<keyword evidence="15" id="KW-1185">Reference proteome</keyword>
<evidence type="ECO:0000256" key="11">
    <source>
        <dbReference type="RuleBase" id="RU362091"/>
    </source>
</evidence>
<keyword evidence="6 12" id="KW-1133">Transmembrane helix</keyword>
<feature type="transmembrane region" description="Helical" evidence="12">
    <location>
        <begin position="233"/>
        <end position="251"/>
    </location>
</feature>
<evidence type="ECO:0000256" key="12">
    <source>
        <dbReference type="SAM" id="Phobius"/>
    </source>
</evidence>
<feature type="signal peptide" evidence="13">
    <location>
        <begin position="1"/>
        <end position="17"/>
    </location>
</feature>
<dbReference type="GO" id="GO:0005886">
    <property type="term" value="C:plasma membrane"/>
    <property type="evidence" value="ECO:0007669"/>
    <property type="project" value="UniProtKB-SubCell"/>
</dbReference>
<evidence type="ECO:0000256" key="5">
    <source>
        <dbReference type="ARBA" id="ARBA00022692"/>
    </source>
</evidence>
<evidence type="ECO:0000256" key="8">
    <source>
        <dbReference type="ARBA" id="ARBA00023065"/>
    </source>
</evidence>
<comment type="similarity">
    <text evidence="2 11">Belongs to the sodium:solute symporter (SSF) (TC 2.A.21) family.</text>
</comment>
<dbReference type="PANTHER" id="PTHR42985">
    <property type="entry name" value="SODIUM-COUPLED MONOCARBOXYLATE TRANSPORTER"/>
    <property type="match status" value="1"/>
</dbReference>
<dbReference type="InterPro" id="IPR038377">
    <property type="entry name" value="Na/Glc_symporter_sf"/>
</dbReference>
<evidence type="ECO:0000256" key="9">
    <source>
        <dbReference type="ARBA" id="ARBA00023136"/>
    </source>
</evidence>
<keyword evidence="8" id="KW-0406">Ion transport</keyword>
<evidence type="ECO:0000256" key="4">
    <source>
        <dbReference type="ARBA" id="ARBA00022475"/>
    </source>
</evidence>
<keyword evidence="7" id="KW-0915">Sodium</keyword>
<dbReference type="Proteomes" id="UP001152320">
    <property type="component" value="Chromosome 10"/>
</dbReference>
<feature type="transmembrane region" description="Helical" evidence="12">
    <location>
        <begin position="201"/>
        <end position="221"/>
    </location>
</feature>
<comment type="subcellular location">
    <subcellularLocation>
        <location evidence="1">Cell membrane</location>
        <topology evidence="1">Multi-pass membrane protein</topology>
    </subcellularLocation>
</comment>